<protein>
    <submittedName>
        <fullName evidence="3">DUF4350 domain-containing protein</fullName>
    </submittedName>
</protein>
<name>A0A8J7Z998_9CYAN</name>
<dbReference type="InterPro" id="IPR025646">
    <property type="entry name" value="DUF4350"/>
</dbReference>
<dbReference type="Pfam" id="PF14258">
    <property type="entry name" value="DUF4350"/>
    <property type="match status" value="1"/>
</dbReference>
<keyword evidence="4" id="KW-1185">Reference proteome</keyword>
<comment type="caution">
    <text evidence="3">The sequence shown here is derived from an EMBL/GenBank/DDBJ whole genome shotgun (WGS) entry which is preliminary data.</text>
</comment>
<evidence type="ECO:0000256" key="1">
    <source>
        <dbReference type="SAM" id="Phobius"/>
    </source>
</evidence>
<reference evidence="3" key="1">
    <citation type="submission" date="2019-12" db="EMBL/GenBank/DDBJ databases">
        <title>High-Quality draft genome sequences of three cyanobacteria isolated from the limestone walls of the Old Cathedral of Coimbra.</title>
        <authorList>
            <person name="Tiago I."/>
            <person name="Soares F."/>
            <person name="Portugal A."/>
        </authorList>
    </citation>
    <scope>NUCLEOTIDE SEQUENCE</scope>
    <source>
        <strain evidence="3">A</strain>
    </source>
</reference>
<accession>A0A8J7Z998</accession>
<organism evidence="3 4">
    <name type="scientific">Myxacorys almedinensis A</name>
    <dbReference type="NCBI Taxonomy" id="2690445"/>
    <lineage>
        <taxon>Bacteria</taxon>
        <taxon>Bacillati</taxon>
        <taxon>Cyanobacteriota</taxon>
        <taxon>Cyanophyceae</taxon>
        <taxon>Leptolyngbyales</taxon>
        <taxon>Leptolyngbyaceae</taxon>
        <taxon>Myxacorys</taxon>
        <taxon>Myxacorys almedinensis</taxon>
    </lineage>
</organism>
<dbReference type="Proteomes" id="UP000646053">
    <property type="component" value="Unassembled WGS sequence"/>
</dbReference>
<sequence>MLKPRDRRIWVGVVAIAALVLLTLLIAPRSNRQASGSTFSRAPDGYGAWYAYMERQGTPVQRWKKPSADFTRSRNDAKTTFLQVNTPALPSRLAQTEREWVQRGNTLIVLGAGNPSATAASFTTLHEGIRIDTGRRQQLTDSSSLTNQPAAIAGTDNPGFFTPEPVLSDRYGAIVWEESIGKGRVIYSITPFLAANAYQDEPGNFAFLEKLVTQNSQSVWVDEYLHGYKEPEVANREDAQDWVSYLLKTPLLPFAVQAIVLLLVLIWASNRRFGQPVPLAEVAKTNSGAYIEALAGVLYHANRSEFVTTVVGREEQRQIQRSLGLGDSFTRLEDIAALKSAWVEQTGRSAEELEQILPQGQHFSKQGLLTWLNRIQEVRSHLPR</sequence>
<keyword evidence="1" id="KW-0472">Membrane</keyword>
<dbReference type="EMBL" id="WVIE01000010">
    <property type="protein sequence ID" value="NDJ17790.1"/>
    <property type="molecule type" value="Genomic_DNA"/>
</dbReference>
<proteinExistence type="predicted"/>
<keyword evidence="1" id="KW-1133">Transmembrane helix</keyword>
<dbReference type="AlphaFoldDB" id="A0A8J7Z998"/>
<evidence type="ECO:0000259" key="2">
    <source>
        <dbReference type="Pfam" id="PF14258"/>
    </source>
</evidence>
<dbReference type="RefSeq" id="WP_162423299.1">
    <property type="nucleotide sequence ID" value="NZ_WVIE01000010.1"/>
</dbReference>
<keyword evidence="1" id="KW-0812">Transmembrane</keyword>
<feature type="domain" description="DUF4350" evidence="2">
    <location>
        <begin position="39"/>
        <end position="212"/>
    </location>
</feature>
<evidence type="ECO:0000313" key="3">
    <source>
        <dbReference type="EMBL" id="NDJ17790.1"/>
    </source>
</evidence>
<gene>
    <name evidence="3" type="ORF">GS601_10880</name>
</gene>
<evidence type="ECO:0000313" key="4">
    <source>
        <dbReference type="Proteomes" id="UP000646053"/>
    </source>
</evidence>
<feature type="transmembrane region" description="Helical" evidence="1">
    <location>
        <begin position="9"/>
        <end position="27"/>
    </location>
</feature>